<evidence type="ECO:0000313" key="2">
    <source>
        <dbReference type="Proteomes" id="UP000616151"/>
    </source>
</evidence>
<proteinExistence type="predicted"/>
<dbReference type="Proteomes" id="UP000616151">
    <property type="component" value="Unassembled WGS sequence"/>
</dbReference>
<sequence>MRSGRANKKHQEWHKLLYHPTMTDPFLLSLDRSSGAPLTRQIRDGIALAIGEGRLKPGARLPSWRDLAAQLGVARGTVRAAYDGLVDAQLIVTSGSAGTHVADYLPAKPPVEKIEPTERFPGLFDHFSTAPLPFQMGVPAQDEFPFKLWSRLMARAARETAILPASYPDPKGEPELRQEIAAYLAIARGIRAAPAQIFITNGFSGGLGFVLRALALEGKTVWMEEPGYPLSRQALELAGATIVPVRTDQEGLIVEDGIRQAPDAQAALVTPDQQAPLGMTLSLARRRALLDWAMRANAWIIEDDYLSELQLKGRATPALAAVDQAGRVIHIGTFSKTISPALRLGFIVAPAELSSHFKDVASALSPAPAPQIQRAVTLFMREGHYMRHLRRMKRLYAARRDVLRAAIKGALGGTEAMAGLGLLLHLPEGTDDRRIAREALTLGISPNALSTWYKEPRPSDTGLVLSVTNLPDKKRLASALADLENLIRHG</sequence>
<evidence type="ECO:0000313" key="1">
    <source>
        <dbReference type="EMBL" id="MBK1868013.1"/>
    </source>
</evidence>
<accession>A0ACC5R6L6</accession>
<reference evidence="1" key="1">
    <citation type="submission" date="2021-01" db="EMBL/GenBank/DDBJ databases">
        <authorList>
            <person name="Sun Q."/>
        </authorList>
    </citation>
    <scope>NUCLEOTIDE SEQUENCE</scope>
    <source>
        <strain evidence="1">YIM B02566</strain>
    </source>
</reference>
<comment type="caution">
    <text evidence="1">The sequence shown here is derived from an EMBL/GenBank/DDBJ whole genome shotgun (WGS) entry which is preliminary data.</text>
</comment>
<organism evidence="1 2">
    <name type="scientific">Taklimakanibacter albus</name>
    <dbReference type="NCBI Taxonomy" id="2800327"/>
    <lineage>
        <taxon>Bacteria</taxon>
        <taxon>Pseudomonadati</taxon>
        <taxon>Pseudomonadota</taxon>
        <taxon>Alphaproteobacteria</taxon>
        <taxon>Hyphomicrobiales</taxon>
        <taxon>Aestuariivirgaceae</taxon>
        <taxon>Taklimakanibacter</taxon>
    </lineage>
</organism>
<keyword evidence="1" id="KW-0808">Transferase</keyword>
<keyword evidence="2" id="KW-1185">Reference proteome</keyword>
<gene>
    <name evidence="1" type="ORF">JHL16_16770</name>
</gene>
<dbReference type="EMBL" id="JAENHL010000007">
    <property type="protein sequence ID" value="MBK1868013.1"/>
    <property type="molecule type" value="Genomic_DNA"/>
</dbReference>
<protein>
    <submittedName>
        <fullName evidence="1">PLP-dependent aminotransferase family protein</fullName>
    </submittedName>
</protein>
<keyword evidence="1" id="KW-0032">Aminotransferase</keyword>
<name>A0ACC5R6L6_9HYPH</name>